<dbReference type="Pfam" id="PF14341">
    <property type="entry name" value="PilX_N"/>
    <property type="match status" value="1"/>
</dbReference>
<accession>A0A3A3FZV9</accession>
<feature type="domain" description="Type 4 fimbrial biogenesis protein PilX N-terminal" evidence="2">
    <location>
        <begin position="8"/>
        <end position="57"/>
    </location>
</feature>
<evidence type="ECO:0000259" key="1">
    <source>
        <dbReference type="Pfam" id="PF13681"/>
    </source>
</evidence>
<reference evidence="4" key="1">
    <citation type="submission" date="2018-09" db="EMBL/GenBank/DDBJ databases">
        <authorList>
            <person name="Zhu H."/>
        </authorList>
    </citation>
    <scope>NUCLEOTIDE SEQUENCE [LARGE SCALE GENOMIC DNA]</scope>
    <source>
        <strain evidence="4">K1S02-23</strain>
    </source>
</reference>
<sequence length="202" mass="21783">MNRRKMCGAALVVALIMLMVILMLGLAAAQSALQGLKTARNDSDRQVAFQAAEAALRDAEMDIEHSPDAGKSRSAIFSRRSALGFPAPGETGCNGGAANIYLGLCRRTAMDTVPTWQTADFGDEAATTRSVPYGTFTGQILQVGKGALPSRLPRYIIELFSYNKPGEAADKPSYFYRVTAVGFGARETTQVALQSFYRKESE</sequence>
<name>A0A3A3FZV9_9BURK</name>
<evidence type="ECO:0000259" key="2">
    <source>
        <dbReference type="Pfam" id="PF14341"/>
    </source>
</evidence>
<dbReference type="Pfam" id="PF13681">
    <property type="entry name" value="PilX"/>
    <property type="match status" value="1"/>
</dbReference>
<dbReference type="OrthoDB" id="5405962at2"/>
<dbReference type="AlphaFoldDB" id="A0A3A3FZV9"/>
<dbReference type="InterPro" id="IPR025205">
    <property type="entry name" value="PilX/PilW_C"/>
</dbReference>
<dbReference type="Proteomes" id="UP000266327">
    <property type="component" value="Unassembled WGS sequence"/>
</dbReference>
<proteinExistence type="predicted"/>
<dbReference type="InterPro" id="IPR025746">
    <property type="entry name" value="PilX_N_dom"/>
</dbReference>
<evidence type="ECO:0000313" key="3">
    <source>
        <dbReference type="EMBL" id="RJG01727.1"/>
    </source>
</evidence>
<comment type="caution">
    <text evidence="3">The sequence shown here is derived from an EMBL/GenBank/DDBJ whole genome shotgun (WGS) entry which is preliminary data.</text>
</comment>
<organism evidence="3 4">
    <name type="scientific">Noviherbaspirillum sedimenti</name>
    <dbReference type="NCBI Taxonomy" id="2320865"/>
    <lineage>
        <taxon>Bacteria</taxon>
        <taxon>Pseudomonadati</taxon>
        <taxon>Pseudomonadota</taxon>
        <taxon>Betaproteobacteria</taxon>
        <taxon>Burkholderiales</taxon>
        <taxon>Oxalobacteraceae</taxon>
        <taxon>Noviherbaspirillum</taxon>
    </lineage>
</organism>
<evidence type="ECO:0000313" key="4">
    <source>
        <dbReference type="Proteomes" id="UP000266327"/>
    </source>
</evidence>
<feature type="domain" description="PilX/PilW C-terminal" evidence="1">
    <location>
        <begin position="103"/>
        <end position="199"/>
    </location>
</feature>
<gene>
    <name evidence="3" type="ORF">D3878_09105</name>
</gene>
<keyword evidence="4" id="KW-1185">Reference proteome</keyword>
<dbReference type="EMBL" id="QYUQ01000002">
    <property type="protein sequence ID" value="RJG01727.1"/>
    <property type="molecule type" value="Genomic_DNA"/>
</dbReference>
<protein>
    <submittedName>
        <fullName evidence="3">Pilus assembly protein</fullName>
    </submittedName>
</protein>
<dbReference type="RefSeq" id="WP_119785192.1">
    <property type="nucleotide sequence ID" value="NZ_QYUQ01000002.1"/>
</dbReference>